<dbReference type="RefSeq" id="WP_261234871.1">
    <property type="nucleotide sequence ID" value="NZ_JAMXFA010000006.1"/>
</dbReference>
<reference evidence="2 3" key="1">
    <citation type="journal article" date="2022" name="Front. Microbiol.">
        <title>High genomic differentiation and limited gene flow indicate recent cryptic speciation within the genus Laspinema (cyanobacteria).</title>
        <authorList>
            <person name="Stanojkovic A."/>
            <person name="Skoupy S."/>
            <person name="Skaloud P."/>
            <person name="Dvorak P."/>
        </authorList>
    </citation>
    <scope>NUCLEOTIDE SEQUENCE [LARGE SCALE GENOMIC DNA]</scope>
    <source>
        <strain evidence="2 3">D3b</strain>
    </source>
</reference>
<comment type="caution">
    <text evidence="2">The sequence shown here is derived from an EMBL/GenBank/DDBJ whole genome shotgun (WGS) entry which is preliminary data.</text>
</comment>
<keyword evidence="1" id="KW-0812">Transmembrane</keyword>
<feature type="transmembrane region" description="Helical" evidence="1">
    <location>
        <begin position="105"/>
        <end position="127"/>
    </location>
</feature>
<keyword evidence="1" id="KW-0472">Membrane</keyword>
<name>A0ABT2N5Z3_9CYAN</name>
<keyword evidence="3" id="KW-1185">Reference proteome</keyword>
<evidence type="ECO:0000313" key="3">
    <source>
        <dbReference type="Proteomes" id="UP001525961"/>
    </source>
</evidence>
<proteinExistence type="predicted"/>
<feature type="transmembrane region" description="Helical" evidence="1">
    <location>
        <begin position="22"/>
        <end position="43"/>
    </location>
</feature>
<protein>
    <submittedName>
        <fullName evidence="2">Uncharacterized protein</fullName>
    </submittedName>
</protein>
<dbReference type="EMBL" id="JAMXFA010000006">
    <property type="protein sequence ID" value="MCT7977279.1"/>
    <property type="molecule type" value="Genomic_DNA"/>
</dbReference>
<evidence type="ECO:0000313" key="2">
    <source>
        <dbReference type="EMBL" id="MCT7977279.1"/>
    </source>
</evidence>
<sequence length="146" mass="16048">MIASFIMGSVTSLVPALTMEDLGLRLMFITASVSSLWVIALFVTQPETEATLNEFYRQVRPGGPAWTKQRARNGLKPAQNLSLDLQRVAAGILQRFGFLLTTEGFLLGQPAIGWISLIVGVGGWMWLRQLNKSNALLMARPGSDRD</sequence>
<evidence type="ECO:0000256" key="1">
    <source>
        <dbReference type="SAM" id="Phobius"/>
    </source>
</evidence>
<organism evidence="2 3">
    <name type="scientific">Laspinema olomoucense D3b</name>
    <dbReference type="NCBI Taxonomy" id="2953688"/>
    <lineage>
        <taxon>Bacteria</taxon>
        <taxon>Bacillati</taxon>
        <taxon>Cyanobacteriota</taxon>
        <taxon>Cyanophyceae</taxon>
        <taxon>Oscillatoriophycideae</taxon>
        <taxon>Oscillatoriales</taxon>
        <taxon>Laspinemataceae</taxon>
        <taxon>Laspinema</taxon>
        <taxon>Laspinema olomoucense</taxon>
    </lineage>
</organism>
<keyword evidence="1" id="KW-1133">Transmembrane helix</keyword>
<dbReference type="Proteomes" id="UP001525961">
    <property type="component" value="Unassembled WGS sequence"/>
</dbReference>
<accession>A0ABT2N5Z3</accession>
<gene>
    <name evidence="2" type="ORF">NG792_06145</name>
</gene>